<feature type="transmembrane region" description="Helical" evidence="6">
    <location>
        <begin position="240"/>
        <end position="260"/>
    </location>
</feature>
<keyword evidence="5" id="KW-0804">Transcription</keyword>
<dbReference type="NCBIfam" id="TIGR02937">
    <property type="entry name" value="sigma70-ECF"/>
    <property type="match status" value="1"/>
</dbReference>
<name>A0A955L229_9BACT</name>
<dbReference type="Gene3D" id="1.10.1740.10">
    <property type="match status" value="1"/>
</dbReference>
<evidence type="ECO:0000256" key="1">
    <source>
        <dbReference type="ARBA" id="ARBA00010641"/>
    </source>
</evidence>
<dbReference type="InterPro" id="IPR014284">
    <property type="entry name" value="RNA_pol_sigma-70_dom"/>
</dbReference>
<gene>
    <name evidence="9" type="ORF">KC678_04350</name>
</gene>
<proteinExistence type="inferred from homology"/>
<accession>A0A955L229</accession>
<dbReference type="PANTHER" id="PTHR43133">
    <property type="entry name" value="RNA POLYMERASE ECF-TYPE SIGMA FACTO"/>
    <property type="match status" value="1"/>
</dbReference>
<dbReference type="Gene3D" id="1.10.10.10">
    <property type="entry name" value="Winged helix-like DNA-binding domain superfamily/Winged helix DNA-binding domain"/>
    <property type="match status" value="1"/>
</dbReference>
<keyword evidence="2" id="KW-0805">Transcription regulation</keyword>
<feature type="domain" description="RNA polymerase sigma-70 region 2" evidence="7">
    <location>
        <begin position="11"/>
        <end position="74"/>
    </location>
</feature>
<dbReference type="GO" id="GO:0003677">
    <property type="term" value="F:DNA binding"/>
    <property type="evidence" value="ECO:0007669"/>
    <property type="project" value="UniProtKB-KW"/>
</dbReference>
<evidence type="ECO:0000259" key="8">
    <source>
        <dbReference type="Pfam" id="PF08281"/>
    </source>
</evidence>
<keyword evidence="6" id="KW-1133">Transmembrane helix</keyword>
<evidence type="ECO:0000256" key="3">
    <source>
        <dbReference type="ARBA" id="ARBA00023082"/>
    </source>
</evidence>
<sequence length="582" mass="65307">MKRTEQLQTIYSNHAEELYRFCKFKTRSNEDAEDLVSEAFIKLFEQDEFDEIENPRAWLYKVARNMIYDNTKKHTTSNIDDEQIENISSSDFSVEKESVNNATIEYLEFQMQNLDDDTADIIIMRVWDDMKFSDIAEAMSMGVDAVRKRFNRGIKELKSLVSREEKMLNIKSLSVPFILAGILGISTQPAYAFTAATSASVASAVGSTLGFTFSNMINNNLTAGATTAGSGILATTAAKLIAGSAIVLAGAGVGIGAIAIQSNQPEPIPTQQEQNGVKIEDENSNKDVTESFESLNEEWYLYTNTEIGFSIEIPKEIKAYRGGCEYRIDSYRPQQSLVPIKTFIDNDIVYFGPRYYYELGGQSIQPGGTSNFSECNYKDLTTLDNLLTNEVGIEYIWVSRDSSGNLIHSEVGQAYQFFDKDYLPLDETIYNSIIDLNNDETELSQTCTYPSIGLQLKLPEGWDCGYTDSNEEILWVNIGNPWYDIHFSKLGRGPYCGDGPQDSENTCVTEPFVENGFMIAHKYIANGQLGEIFGTFLNTSTNYFDGWWISIRETPAQITPSLILTSNQKETLEAILNSFEKI</sequence>
<dbReference type="GO" id="GO:0006352">
    <property type="term" value="P:DNA-templated transcription initiation"/>
    <property type="evidence" value="ECO:0007669"/>
    <property type="project" value="InterPro"/>
</dbReference>
<dbReference type="Pfam" id="PF08281">
    <property type="entry name" value="Sigma70_r4_2"/>
    <property type="match status" value="1"/>
</dbReference>
<reference evidence="9" key="1">
    <citation type="submission" date="2020-04" db="EMBL/GenBank/DDBJ databases">
        <authorList>
            <person name="Zhang T."/>
        </authorList>
    </citation>
    <scope>NUCLEOTIDE SEQUENCE</scope>
    <source>
        <strain evidence="9">HKST-UBA13</strain>
    </source>
</reference>
<dbReference type="Proteomes" id="UP000775877">
    <property type="component" value="Unassembled WGS sequence"/>
</dbReference>
<keyword evidence="6" id="KW-0472">Membrane</keyword>
<comment type="similarity">
    <text evidence="1">Belongs to the sigma-70 factor family. ECF subfamily.</text>
</comment>
<dbReference type="EMBL" id="JAGQLJ010000109">
    <property type="protein sequence ID" value="MCA9381470.1"/>
    <property type="molecule type" value="Genomic_DNA"/>
</dbReference>
<comment type="caution">
    <text evidence="9">The sequence shown here is derived from an EMBL/GenBank/DDBJ whole genome shotgun (WGS) entry which is preliminary data.</text>
</comment>
<evidence type="ECO:0000256" key="2">
    <source>
        <dbReference type="ARBA" id="ARBA00023015"/>
    </source>
</evidence>
<keyword evidence="3" id="KW-0731">Sigma factor</keyword>
<keyword evidence="6" id="KW-0812">Transmembrane</keyword>
<reference evidence="9" key="2">
    <citation type="journal article" date="2021" name="Microbiome">
        <title>Successional dynamics and alternative stable states in a saline activated sludge microbial community over 9 years.</title>
        <authorList>
            <person name="Wang Y."/>
            <person name="Ye J."/>
            <person name="Ju F."/>
            <person name="Liu L."/>
            <person name="Boyd J.A."/>
            <person name="Deng Y."/>
            <person name="Parks D.H."/>
            <person name="Jiang X."/>
            <person name="Yin X."/>
            <person name="Woodcroft B.J."/>
            <person name="Tyson G.W."/>
            <person name="Hugenholtz P."/>
            <person name="Polz M.F."/>
            <person name="Zhang T."/>
        </authorList>
    </citation>
    <scope>NUCLEOTIDE SEQUENCE</scope>
    <source>
        <strain evidence="9">HKST-UBA13</strain>
    </source>
</reference>
<evidence type="ECO:0000313" key="9">
    <source>
        <dbReference type="EMBL" id="MCA9381470.1"/>
    </source>
</evidence>
<feature type="domain" description="RNA polymerase sigma factor 70 region 4 type 2" evidence="8">
    <location>
        <begin position="106"/>
        <end position="157"/>
    </location>
</feature>
<organism evidence="9 10">
    <name type="scientific">Candidatus Dojkabacteria bacterium</name>
    <dbReference type="NCBI Taxonomy" id="2099670"/>
    <lineage>
        <taxon>Bacteria</taxon>
        <taxon>Candidatus Dojkabacteria</taxon>
    </lineage>
</organism>
<protein>
    <submittedName>
        <fullName evidence="9">Sigma-70 family RNA polymerase sigma factor</fullName>
    </submittedName>
</protein>
<dbReference type="InterPro" id="IPR036388">
    <property type="entry name" value="WH-like_DNA-bd_sf"/>
</dbReference>
<dbReference type="GO" id="GO:0016987">
    <property type="term" value="F:sigma factor activity"/>
    <property type="evidence" value="ECO:0007669"/>
    <property type="project" value="UniProtKB-KW"/>
</dbReference>
<dbReference type="SUPFAM" id="SSF88946">
    <property type="entry name" value="Sigma2 domain of RNA polymerase sigma factors"/>
    <property type="match status" value="1"/>
</dbReference>
<dbReference type="InterPro" id="IPR039425">
    <property type="entry name" value="RNA_pol_sigma-70-like"/>
</dbReference>
<dbReference type="AlphaFoldDB" id="A0A955L229"/>
<evidence type="ECO:0000259" key="7">
    <source>
        <dbReference type="Pfam" id="PF04542"/>
    </source>
</evidence>
<dbReference type="SUPFAM" id="SSF88659">
    <property type="entry name" value="Sigma3 and sigma4 domains of RNA polymerase sigma factors"/>
    <property type="match status" value="1"/>
</dbReference>
<evidence type="ECO:0000256" key="4">
    <source>
        <dbReference type="ARBA" id="ARBA00023125"/>
    </source>
</evidence>
<dbReference type="Pfam" id="PF04542">
    <property type="entry name" value="Sigma70_r2"/>
    <property type="match status" value="1"/>
</dbReference>
<keyword evidence="4" id="KW-0238">DNA-binding</keyword>
<feature type="transmembrane region" description="Helical" evidence="6">
    <location>
        <begin position="168"/>
        <end position="185"/>
    </location>
</feature>
<evidence type="ECO:0000313" key="10">
    <source>
        <dbReference type="Proteomes" id="UP000775877"/>
    </source>
</evidence>
<evidence type="ECO:0000256" key="5">
    <source>
        <dbReference type="ARBA" id="ARBA00023163"/>
    </source>
</evidence>
<dbReference type="InterPro" id="IPR007627">
    <property type="entry name" value="RNA_pol_sigma70_r2"/>
</dbReference>
<evidence type="ECO:0000256" key="6">
    <source>
        <dbReference type="SAM" id="Phobius"/>
    </source>
</evidence>
<dbReference type="InterPro" id="IPR013249">
    <property type="entry name" value="RNA_pol_sigma70_r4_t2"/>
</dbReference>
<feature type="transmembrane region" description="Helical" evidence="6">
    <location>
        <begin position="191"/>
        <end position="213"/>
    </location>
</feature>
<dbReference type="PANTHER" id="PTHR43133:SF8">
    <property type="entry name" value="RNA POLYMERASE SIGMA FACTOR HI_1459-RELATED"/>
    <property type="match status" value="1"/>
</dbReference>
<dbReference type="InterPro" id="IPR013325">
    <property type="entry name" value="RNA_pol_sigma_r2"/>
</dbReference>
<dbReference type="InterPro" id="IPR013324">
    <property type="entry name" value="RNA_pol_sigma_r3/r4-like"/>
</dbReference>